<dbReference type="Pfam" id="PF00498">
    <property type="entry name" value="FHA"/>
    <property type="match status" value="1"/>
</dbReference>
<dbReference type="SUPFAM" id="SSF50729">
    <property type="entry name" value="PH domain-like"/>
    <property type="match status" value="1"/>
</dbReference>
<evidence type="ECO:0000256" key="5">
    <source>
        <dbReference type="ARBA" id="ARBA00022840"/>
    </source>
</evidence>
<dbReference type="PROSITE" id="PS50067">
    <property type="entry name" value="KINESIN_MOTOR_2"/>
    <property type="match status" value="1"/>
</dbReference>
<dbReference type="SMART" id="SM00233">
    <property type="entry name" value="PH"/>
    <property type="match status" value="1"/>
</dbReference>
<dbReference type="Pfam" id="PF12423">
    <property type="entry name" value="KIF1B"/>
    <property type="match status" value="1"/>
</dbReference>
<keyword evidence="8" id="KW-0206">Cytoskeleton</keyword>
<keyword evidence="5 11" id="KW-0067">ATP-binding</keyword>
<name>A0AAD6BKQ6_9TELE</name>
<dbReference type="PRINTS" id="PR00380">
    <property type="entry name" value="KINESINHEAVY"/>
</dbReference>
<evidence type="ECO:0000256" key="8">
    <source>
        <dbReference type="ARBA" id="ARBA00023212"/>
    </source>
</evidence>
<dbReference type="PANTHER" id="PTHR47117">
    <property type="entry name" value="STAR-RELATED LIPID TRANSFER PROTEIN 9"/>
    <property type="match status" value="1"/>
</dbReference>
<dbReference type="Pfam" id="PF16183">
    <property type="entry name" value="Kinesin_assoc"/>
    <property type="match status" value="1"/>
</dbReference>
<feature type="region of interest" description="Disordered" evidence="13">
    <location>
        <begin position="1534"/>
        <end position="1569"/>
    </location>
</feature>
<dbReference type="SMART" id="SM00240">
    <property type="entry name" value="FHA"/>
    <property type="match status" value="1"/>
</dbReference>
<comment type="similarity">
    <text evidence="11">Belongs to the TRAFAC class myosin-kinesin ATPase superfamily. Kinesin family.</text>
</comment>
<dbReference type="InterPro" id="IPR049780">
    <property type="entry name" value="PH_KIFIA_KIFIB"/>
</dbReference>
<keyword evidence="7 11" id="KW-0505">Motor protein</keyword>
<accession>A0AAD6BKQ6</accession>
<evidence type="ECO:0000259" key="15">
    <source>
        <dbReference type="PROSITE" id="PS50006"/>
    </source>
</evidence>
<dbReference type="PANTHER" id="PTHR47117:SF2">
    <property type="entry name" value="KINESIN-LIKE PROTEIN KIF1A ISOFORM X1"/>
    <property type="match status" value="1"/>
</dbReference>
<evidence type="ECO:0000256" key="12">
    <source>
        <dbReference type="SAM" id="Coils"/>
    </source>
</evidence>
<protein>
    <recommendedName>
        <fullName evidence="10">plus-end-directed kinesin ATPase</fullName>
        <ecNumber evidence="10">5.6.1.3</ecNumber>
    </recommendedName>
</protein>
<evidence type="ECO:0000256" key="2">
    <source>
        <dbReference type="ARBA" id="ARBA00022490"/>
    </source>
</evidence>
<dbReference type="InterPro" id="IPR022164">
    <property type="entry name" value="Kinesin-like"/>
</dbReference>
<sequence length="1701" mass="192947">MGGRGLVLYESYRNQRRKQGRDVLLHLAIVNPKQAKDNKSFNFDYSYWSHTSPEDINYASQVQVYKDIGEEMLLHAFEGYNVCIFAYGQTGSGKSYTMMGKQDVKDQQGIIPLLCEDLFTKFNDNGDNSKSYSVEVSYMEIYCERVRDLLNPKNKGNLRVREHPLMGPYVEDLSKLAVTSYNDIQDLMDSGNKARTVAATNMNETSSRSHAVFNIIFTQKRLDAETDNTTEKVSKISLVDLAGSERADSTGAKGTRLKEGANINKSLTTLGKVISALAEVDSGSNKDLGKRGNSRTAMVAALSPADINYDETLSTLRYADRAKQIRCNAVINEDPNNRLVRELKEEVFRLKDLLCSQGLGDIIDSYRASGADIKVLSSRAGSIASLHDRIMFSPGSEEAIERLKETEKIIAELNETWEEKLRRTEAIRMEREALLAEMGVAMREDGGTVGVFSPKKTPHLVNLNEDPLMSECLLYYIKDGITRVGRVDANSRQDIVLSGHFIKDEHCTFTSSTGPMEETVVLEPCEGAETYVNGKRVAEPTVLKSGNRIILGKSHVFRFNHPEQARAERERTPCAETPAEPVDWAFAQRELLDKQGIDMKQEMEQRLQELEDQYRKEREETNNLLEQQRLDYESKLEALQKQVDSYYPETLEDEEEPEEEVQWTERELELAVWSFRKWRCYQFTSLRDLLWGNAIFLKEANAISVELKKKVQFQFVLLTDTLYSPLPPDLLPPEEAKDIEKRQFPRTILAVEVQDQKNGATHYWTLEKLRQRLNLMREMYDRAADVPNNTTEDGENVMTGGDPFYDRFPWFRLVGRNPIFNTCMSERMSDPIPSPTLSNSEITELAEPQREGQDPFYDRSPLFSVVGRAFVYLSNLLYPVPLVHRVAIVSEKGEVKGFLRVAVQAISADEEAPDYGSGVRQSGTAKISFEDKQYEKFQSESCSVGLSHTGVSQEELRIVEGEGQIAELGPSADEVNNNTSGADEPENPVKSLDGPLDTALEHLRIGNVFTFRVTVLQASSISAEYADIFCQFNFIHRHDEAFSTEPLKNTGCAPPLGFYHVQNIAVEVTKSFVDYIKTQPIVFEVFGHYQKQPFLPLCKDVISPLRPCRRQFPRVMPLSKPVPATKLTAMTRPQAGPCHCKYDLMVFFEICELEATGEYIPAVVDHRGGMPCHGTYLLHQGLQRRITVTIVHESGGELEWKDIRELVVGRLRNMPEADETIIDPNILSLNILSAGYVRPMRDDRRTYILTADSFDQLRTFFRFEAAWDSSMHNSLLLNRVTPYGEKIYMTLSAYLEMENCTQPAIITKDICMVFYSRDTKLSASRSIRNLFGTGSLRAADGNRVTGVYEVSMCNLADAGSPGMQRRRRRVLDTSVAYVRGEENLAGWRPRSDSLILDHQWELEKLSLLQDVEKTKHYLLLREKLESTMLMGQDSLQSCVTEDLNETPQPPEVEQEDSCSSEITERQRELAAKCLRLLTHSFNREYTHVCVSASESKLSEMSITMLRDSASISALNTITPSSTCPSLVDGCYSNTELRPPMPRSRAVSPSPDTQQDAEKKSITGASESRARSRRFFPDIQEIRVSPIVSKKGYIHFLEPNTNGWVKRYVVVRRPYVYIYNTERDSVERAILNLSSAQVEYSEDQQAMLKTPYTFAVCTEHRGILLQAINDKEMHDWLYAFNPLLAGTIRSKLSRRRAGPMRM</sequence>
<evidence type="ECO:0000256" key="3">
    <source>
        <dbReference type="ARBA" id="ARBA00022701"/>
    </source>
</evidence>
<feature type="domain" description="FHA" evidence="15">
    <location>
        <begin position="482"/>
        <end position="537"/>
    </location>
</feature>
<dbReference type="Gene3D" id="2.30.29.30">
    <property type="entry name" value="Pleckstrin-homology domain (PH domain)/Phosphotyrosine-binding domain (PTB)"/>
    <property type="match status" value="1"/>
</dbReference>
<feature type="coiled-coil region" evidence="12">
    <location>
        <begin position="593"/>
        <end position="642"/>
    </location>
</feature>
<dbReference type="SUPFAM" id="SSF52540">
    <property type="entry name" value="P-loop containing nucleoside triphosphate hydrolases"/>
    <property type="match status" value="1"/>
</dbReference>
<dbReference type="InterPro" id="IPR032405">
    <property type="entry name" value="Kinesin_assoc"/>
</dbReference>
<dbReference type="InterPro" id="IPR008984">
    <property type="entry name" value="SMAD_FHA_dom_sf"/>
</dbReference>
<comment type="subcellular location">
    <subcellularLocation>
        <location evidence="1">Cytoplasm</location>
        <location evidence="1">Cytoskeleton</location>
    </subcellularLocation>
</comment>
<keyword evidence="3" id="KW-0493">Microtubule</keyword>
<dbReference type="PROSITE" id="PS00411">
    <property type="entry name" value="KINESIN_MOTOR_1"/>
    <property type="match status" value="1"/>
</dbReference>
<dbReference type="CDD" id="cd01365">
    <property type="entry name" value="KISc_KIF1A_KIF1B"/>
    <property type="match status" value="1"/>
</dbReference>
<gene>
    <name evidence="17" type="ORF">JOQ06_006434</name>
</gene>
<dbReference type="GO" id="GO:0008574">
    <property type="term" value="F:plus-end-directed microtubule motor activity"/>
    <property type="evidence" value="ECO:0007669"/>
    <property type="project" value="UniProtKB-EC"/>
</dbReference>
<feature type="region of interest" description="Disordered" evidence="13">
    <location>
        <begin position="969"/>
        <end position="991"/>
    </location>
</feature>
<keyword evidence="4 11" id="KW-0547">Nucleotide-binding</keyword>
<comment type="caution">
    <text evidence="17">The sequence shown here is derived from an EMBL/GenBank/DDBJ whole genome shotgun (WGS) entry which is preliminary data.</text>
</comment>
<evidence type="ECO:0000256" key="7">
    <source>
        <dbReference type="ARBA" id="ARBA00023175"/>
    </source>
</evidence>
<dbReference type="InterPro" id="IPR022140">
    <property type="entry name" value="Kinesin-like_KIF1-typ"/>
</dbReference>
<dbReference type="InterPro" id="IPR011993">
    <property type="entry name" value="PH-like_dom_sf"/>
</dbReference>
<dbReference type="Pfam" id="PF00169">
    <property type="entry name" value="PH"/>
    <property type="match status" value="1"/>
</dbReference>
<comment type="catalytic activity">
    <reaction evidence="9">
        <text>ATP + H2O + a kinesin associated with a microtubule at position (n) = ADP + phosphate a kinesin associated with a microtubule at position (n+1, toward the plus end).</text>
        <dbReference type="EC" id="5.6.1.3"/>
    </reaction>
</comment>
<dbReference type="SMART" id="SM00129">
    <property type="entry name" value="KISc"/>
    <property type="match status" value="1"/>
</dbReference>
<keyword evidence="2" id="KW-0963">Cytoplasm</keyword>
<dbReference type="InterPro" id="IPR001752">
    <property type="entry name" value="Kinesin_motor_dom"/>
</dbReference>
<dbReference type="GO" id="GO:0010970">
    <property type="term" value="P:transport along microtubule"/>
    <property type="evidence" value="ECO:0007669"/>
    <property type="project" value="UniProtKB-ARBA"/>
</dbReference>
<evidence type="ECO:0000313" key="18">
    <source>
        <dbReference type="Proteomes" id="UP001219934"/>
    </source>
</evidence>
<feature type="coiled-coil region" evidence="12">
    <location>
        <begin position="396"/>
        <end position="423"/>
    </location>
</feature>
<dbReference type="CDD" id="cd01233">
    <property type="entry name" value="PH_KIFIA_KIFIB"/>
    <property type="match status" value="1"/>
</dbReference>
<evidence type="ECO:0000256" key="4">
    <source>
        <dbReference type="ARBA" id="ARBA00022741"/>
    </source>
</evidence>
<feature type="domain" description="Kinesin motor" evidence="16">
    <location>
        <begin position="1"/>
        <end position="325"/>
    </location>
</feature>
<keyword evidence="18" id="KW-1185">Reference proteome</keyword>
<dbReference type="Proteomes" id="UP001219934">
    <property type="component" value="Unassembled WGS sequence"/>
</dbReference>
<dbReference type="FunFam" id="2.60.200.20:FF:000001">
    <property type="entry name" value="Kinesin family member 1B"/>
    <property type="match status" value="1"/>
</dbReference>
<dbReference type="SUPFAM" id="SSF49879">
    <property type="entry name" value="SMAD/FHA domain"/>
    <property type="match status" value="1"/>
</dbReference>
<dbReference type="PROSITE" id="PS50003">
    <property type="entry name" value="PH_DOMAIN"/>
    <property type="match status" value="1"/>
</dbReference>
<dbReference type="FunFam" id="2.30.29.30:FF:000023">
    <property type="entry name" value="Kinesin family member 1B"/>
    <property type="match status" value="1"/>
</dbReference>
<dbReference type="EMBL" id="JAPTMU010000005">
    <property type="protein sequence ID" value="KAJ4943941.1"/>
    <property type="molecule type" value="Genomic_DNA"/>
</dbReference>
<evidence type="ECO:0000256" key="9">
    <source>
        <dbReference type="ARBA" id="ARBA00050273"/>
    </source>
</evidence>
<evidence type="ECO:0000256" key="1">
    <source>
        <dbReference type="ARBA" id="ARBA00004245"/>
    </source>
</evidence>
<dbReference type="GO" id="GO:0005524">
    <property type="term" value="F:ATP binding"/>
    <property type="evidence" value="ECO:0007669"/>
    <property type="project" value="UniProtKB-UniRule"/>
</dbReference>
<dbReference type="InterPro" id="IPR027417">
    <property type="entry name" value="P-loop_NTPase"/>
</dbReference>
<dbReference type="Gene3D" id="3.40.850.10">
    <property type="entry name" value="Kinesin motor domain"/>
    <property type="match status" value="1"/>
</dbReference>
<dbReference type="InterPro" id="IPR001849">
    <property type="entry name" value="PH_domain"/>
</dbReference>
<feature type="domain" description="PH" evidence="14">
    <location>
        <begin position="1586"/>
        <end position="1684"/>
    </location>
</feature>
<feature type="binding site" evidence="11">
    <location>
        <begin position="88"/>
        <end position="95"/>
    </location>
    <ligand>
        <name>ATP</name>
        <dbReference type="ChEBI" id="CHEBI:30616"/>
    </ligand>
</feature>
<evidence type="ECO:0000313" key="17">
    <source>
        <dbReference type="EMBL" id="KAJ4943941.1"/>
    </source>
</evidence>
<dbReference type="Pfam" id="PF00225">
    <property type="entry name" value="Kinesin"/>
    <property type="match status" value="1"/>
</dbReference>
<dbReference type="InterPro" id="IPR000253">
    <property type="entry name" value="FHA_dom"/>
</dbReference>
<dbReference type="GO" id="GO:0005874">
    <property type="term" value="C:microtubule"/>
    <property type="evidence" value="ECO:0007669"/>
    <property type="project" value="UniProtKB-KW"/>
</dbReference>
<evidence type="ECO:0000259" key="16">
    <source>
        <dbReference type="PROSITE" id="PS50067"/>
    </source>
</evidence>
<dbReference type="GO" id="GO:0008017">
    <property type="term" value="F:microtubule binding"/>
    <property type="evidence" value="ECO:0007669"/>
    <property type="project" value="InterPro"/>
</dbReference>
<dbReference type="InterPro" id="IPR019821">
    <property type="entry name" value="Kinesin_motor_CS"/>
</dbReference>
<dbReference type="InterPro" id="IPR036961">
    <property type="entry name" value="Kinesin_motor_dom_sf"/>
</dbReference>
<evidence type="ECO:0000256" key="11">
    <source>
        <dbReference type="PROSITE-ProRule" id="PRU00283"/>
    </source>
</evidence>
<proteinExistence type="inferred from homology"/>
<reference evidence="17" key="1">
    <citation type="submission" date="2022-11" db="EMBL/GenBank/DDBJ databases">
        <title>Chromosome-level genome of Pogonophryne albipinna.</title>
        <authorList>
            <person name="Jo E."/>
        </authorList>
    </citation>
    <scope>NUCLEOTIDE SEQUENCE</scope>
    <source>
        <strain evidence="17">SGF0006</strain>
        <tissue evidence="17">Muscle</tissue>
    </source>
</reference>
<evidence type="ECO:0000256" key="6">
    <source>
        <dbReference type="ARBA" id="ARBA00023054"/>
    </source>
</evidence>
<organism evidence="17 18">
    <name type="scientific">Pogonophryne albipinna</name>
    <dbReference type="NCBI Taxonomy" id="1090488"/>
    <lineage>
        <taxon>Eukaryota</taxon>
        <taxon>Metazoa</taxon>
        <taxon>Chordata</taxon>
        <taxon>Craniata</taxon>
        <taxon>Vertebrata</taxon>
        <taxon>Euteleostomi</taxon>
        <taxon>Actinopterygii</taxon>
        <taxon>Neopterygii</taxon>
        <taxon>Teleostei</taxon>
        <taxon>Neoteleostei</taxon>
        <taxon>Acanthomorphata</taxon>
        <taxon>Eupercaria</taxon>
        <taxon>Perciformes</taxon>
        <taxon>Notothenioidei</taxon>
        <taxon>Pogonophryne</taxon>
    </lineage>
</organism>
<evidence type="ECO:0000259" key="14">
    <source>
        <dbReference type="PROSITE" id="PS50003"/>
    </source>
</evidence>
<keyword evidence="6 12" id="KW-0175">Coiled coil</keyword>
<dbReference type="PROSITE" id="PS50006">
    <property type="entry name" value="FHA_DOMAIN"/>
    <property type="match status" value="1"/>
</dbReference>
<dbReference type="Gene3D" id="2.60.200.20">
    <property type="match status" value="1"/>
</dbReference>
<dbReference type="Pfam" id="PF12473">
    <property type="entry name" value="DUF3694"/>
    <property type="match status" value="1"/>
</dbReference>
<dbReference type="EC" id="5.6.1.3" evidence="10"/>
<evidence type="ECO:0000256" key="13">
    <source>
        <dbReference type="SAM" id="MobiDB-lite"/>
    </source>
</evidence>
<evidence type="ECO:0000256" key="10">
    <source>
        <dbReference type="ARBA" id="ARBA00066390"/>
    </source>
</evidence>
<dbReference type="Gene3D" id="6.10.250.2520">
    <property type="match status" value="1"/>
</dbReference>